<dbReference type="GO" id="GO:0008747">
    <property type="term" value="F:N-acetylneuraminate lyase activity"/>
    <property type="evidence" value="ECO:0007669"/>
    <property type="project" value="UniProtKB-EC"/>
</dbReference>
<dbReference type="EC" id="4.2.1.41" evidence="4"/>
<evidence type="ECO:0000313" key="4">
    <source>
        <dbReference type="EMBL" id="MDW5595530.1"/>
    </source>
</evidence>
<dbReference type="Gene3D" id="3.20.20.70">
    <property type="entry name" value="Aldolase class I"/>
    <property type="match status" value="1"/>
</dbReference>
<keyword evidence="5" id="KW-1185">Reference proteome</keyword>
<dbReference type="EC" id="4.3.3.7" evidence="4"/>
<dbReference type="Pfam" id="PF00701">
    <property type="entry name" value="DHDPS"/>
    <property type="match status" value="1"/>
</dbReference>
<protein>
    <submittedName>
        <fullName evidence="4">Dihydrodipicolinate synthase family protein</fullName>
        <ecNumber evidence="4">4.1.3.3</ecNumber>
        <ecNumber evidence="4">4.2.1.41</ecNumber>
        <ecNumber evidence="4">4.3.3.7</ecNumber>
    </submittedName>
</protein>
<dbReference type="PIRSF" id="PIRSF001365">
    <property type="entry name" value="DHDPS"/>
    <property type="match status" value="1"/>
</dbReference>
<sequence length="319" mass="32355">MTDVQALEAALPAGMLAAMVTPLDAEGGLDLDSLDALVDALVAAGLDGLVPLGSTAENFDLGEGQRATVLARVLERTAGRVPVIAGVPPLGTPAAAAEARAYAAAGADAVLVSAPGWSAWSPDELRRHFELVAEAAGVPLVAYEVPSRTGGNLLGVELLSRLAADGVVRGVKDSSGNLPAARLLVDATASAPFFRKWTGVEESIDGALLGGFDGAVGGLANFAPRDYAALWAAARAGDWKAASAAQARLVAARAIYMVPRRDASFTGQAVGALKAALVAQGVLAHATMAPPMLANDPEQEAAVARLVAELGRDREVVAT</sequence>
<dbReference type="PRINTS" id="PR00146">
    <property type="entry name" value="DHPICSNTHASE"/>
</dbReference>
<dbReference type="GO" id="GO:0047448">
    <property type="term" value="F:5-dehydro-4-deoxyglucarate dehydratase activity"/>
    <property type="evidence" value="ECO:0007669"/>
    <property type="project" value="UniProtKB-EC"/>
</dbReference>
<accession>A0ABU4HQK6</accession>
<name>A0ABU4HQK6_9ACTN</name>
<dbReference type="InterPro" id="IPR013785">
    <property type="entry name" value="Aldolase_TIM"/>
</dbReference>
<comment type="similarity">
    <text evidence="1 3">Belongs to the DapA family.</text>
</comment>
<dbReference type="EMBL" id="JAWSTH010000035">
    <property type="protein sequence ID" value="MDW5595530.1"/>
    <property type="molecule type" value="Genomic_DNA"/>
</dbReference>
<dbReference type="SUPFAM" id="SSF51569">
    <property type="entry name" value="Aldolase"/>
    <property type="match status" value="1"/>
</dbReference>
<dbReference type="CDD" id="cd00408">
    <property type="entry name" value="DHDPS-like"/>
    <property type="match status" value="1"/>
</dbReference>
<evidence type="ECO:0000256" key="1">
    <source>
        <dbReference type="ARBA" id="ARBA00007592"/>
    </source>
</evidence>
<comment type="caution">
    <text evidence="4">The sequence shown here is derived from an EMBL/GenBank/DDBJ whole genome shotgun (WGS) entry which is preliminary data.</text>
</comment>
<evidence type="ECO:0000313" key="5">
    <source>
        <dbReference type="Proteomes" id="UP001284601"/>
    </source>
</evidence>
<proteinExistence type="inferred from homology"/>
<evidence type="ECO:0000256" key="2">
    <source>
        <dbReference type="ARBA" id="ARBA00023239"/>
    </source>
</evidence>
<dbReference type="Proteomes" id="UP001284601">
    <property type="component" value="Unassembled WGS sequence"/>
</dbReference>
<keyword evidence="2 3" id="KW-0456">Lyase</keyword>
<dbReference type="PANTHER" id="PTHR12128:SF66">
    <property type="entry name" value="4-HYDROXY-2-OXOGLUTARATE ALDOLASE, MITOCHONDRIAL"/>
    <property type="match status" value="1"/>
</dbReference>
<dbReference type="InterPro" id="IPR002220">
    <property type="entry name" value="DapA-like"/>
</dbReference>
<evidence type="ECO:0000256" key="3">
    <source>
        <dbReference type="PIRNR" id="PIRNR001365"/>
    </source>
</evidence>
<organism evidence="4 5">
    <name type="scientific">Conexibacter stalactiti</name>
    <dbReference type="NCBI Taxonomy" id="1940611"/>
    <lineage>
        <taxon>Bacteria</taxon>
        <taxon>Bacillati</taxon>
        <taxon>Actinomycetota</taxon>
        <taxon>Thermoleophilia</taxon>
        <taxon>Solirubrobacterales</taxon>
        <taxon>Conexibacteraceae</taxon>
        <taxon>Conexibacter</taxon>
    </lineage>
</organism>
<dbReference type="PANTHER" id="PTHR12128">
    <property type="entry name" value="DIHYDRODIPICOLINATE SYNTHASE"/>
    <property type="match status" value="1"/>
</dbReference>
<dbReference type="RefSeq" id="WP_318597867.1">
    <property type="nucleotide sequence ID" value="NZ_JAWSTH010000035.1"/>
</dbReference>
<dbReference type="SMART" id="SM01130">
    <property type="entry name" value="DHDPS"/>
    <property type="match status" value="1"/>
</dbReference>
<reference evidence="5" key="1">
    <citation type="submission" date="2023-07" db="EMBL/GenBank/DDBJ databases">
        <title>Conexibacter stalactiti sp. nov., isolated from stalactites in a lava cave and emended description of the genus Conexibacter.</title>
        <authorList>
            <person name="Lee S.D."/>
        </authorList>
    </citation>
    <scope>NUCLEOTIDE SEQUENCE [LARGE SCALE GENOMIC DNA]</scope>
    <source>
        <strain evidence="5">KCTC 39840</strain>
    </source>
</reference>
<gene>
    <name evidence="4" type="ORF">R7226_14365</name>
</gene>
<dbReference type="EC" id="4.1.3.3" evidence="4"/>
<dbReference type="GO" id="GO:0008840">
    <property type="term" value="F:4-hydroxy-tetrahydrodipicolinate synthase activity"/>
    <property type="evidence" value="ECO:0007669"/>
    <property type="project" value="UniProtKB-EC"/>
</dbReference>